<proteinExistence type="predicted"/>
<dbReference type="AlphaFoldDB" id="A0A9P0LV59"/>
<dbReference type="OrthoDB" id="5981530at2759"/>
<evidence type="ECO:0000313" key="3">
    <source>
        <dbReference type="EMBL" id="CAH2014455.1"/>
    </source>
</evidence>
<evidence type="ECO:0000313" key="2">
    <source>
        <dbReference type="EMBL" id="CAH2003751.1"/>
    </source>
</evidence>
<sequence>MKKICEELRKYKIGHKSARKKRSISKTRVYAGELRLDTLKEDNADWSLNSVHQQKYNHQKNEDEDDFFNLDSSEESEEEEELGIFHSKPTEVNSTQTDPHCGRISFQLVNPWDARSGMHARPQRAKSMRRHHGS</sequence>
<feature type="compositionally biased region" description="Basic residues" evidence="1">
    <location>
        <begin position="121"/>
        <end position="134"/>
    </location>
</feature>
<feature type="region of interest" description="Disordered" evidence="1">
    <location>
        <begin position="55"/>
        <end position="134"/>
    </location>
</feature>
<feature type="compositionally biased region" description="Acidic residues" evidence="1">
    <location>
        <begin position="62"/>
        <end position="82"/>
    </location>
</feature>
<organism evidence="2 4">
    <name type="scientific">Acanthoscelides obtectus</name>
    <name type="common">Bean weevil</name>
    <name type="synonym">Bruchus obtectus</name>
    <dbReference type="NCBI Taxonomy" id="200917"/>
    <lineage>
        <taxon>Eukaryota</taxon>
        <taxon>Metazoa</taxon>
        <taxon>Ecdysozoa</taxon>
        <taxon>Arthropoda</taxon>
        <taxon>Hexapoda</taxon>
        <taxon>Insecta</taxon>
        <taxon>Pterygota</taxon>
        <taxon>Neoptera</taxon>
        <taxon>Endopterygota</taxon>
        <taxon>Coleoptera</taxon>
        <taxon>Polyphaga</taxon>
        <taxon>Cucujiformia</taxon>
        <taxon>Chrysomeloidea</taxon>
        <taxon>Chrysomelidae</taxon>
        <taxon>Bruchinae</taxon>
        <taxon>Bruchini</taxon>
        <taxon>Acanthoscelides</taxon>
    </lineage>
</organism>
<evidence type="ECO:0000313" key="4">
    <source>
        <dbReference type="Proteomes" id="UP001152888"/>
    </source>
</evidence>
<reference evidence="2" key="1">
    <citation type="submission" date="2022-03" db="EMBL/GenBank/DDBJ databases">
        <authorList>
            <person name="Sayadi A."/>
        </authorList>
    </citation>
    <scope>NUCLEOTIDE SEQUENCE</scope>
</reference>
<protein>
    <submittedName>
        <fullName evidence="2">Uncharacterized protein</fullName>
    </submittedName>
</protein>
<evidence type="ECO:0000256" key="1">
    <source>
        <dbReference type="SAM" id="MobiDB-lite"/>
    </source>
</evidence>
<gene>
    <name evidence="2" type="ORF">ACAOBT_LOCUS27600</name>
    <name evidence="3" type="ORF">ACAOBT_LOCUS34131</name>
</gene>
<dbReference type="EMBL" id="CAKOFQ010007555">
    <property type="protein sequence ID" value="CAH2003751.1"/>
    <property type="molecule type" value="Genomic_DNA"/>
</dbReference>
<dbReference type="Proteomes" id="UP001152888">
    <property type="component" value="Unassembled WGS sequence"/>
</dbReference>
<comment type="caution">
    <text evidence="2">The sequence shown here is derived from an EMBL/GenBank/DDBJ whole genome shotgun (WGS) entry which is preliminary data.</text>
</comment>
<dbReference type="EMBL" id="CAKOFQ010008497">
    <property type="protein sequence ID" value="CAH2014455.1"/>
    <property type="molecule type" value="Genomic_DNA"/>
</dbReference>
<name>A0A9P0LV59_ACAOB</name>
<accession>A0A9P0LV59</accession>
<keyword evidence="4" id="KW-1185">Reference proteome</keyword>